<dbReference type="InterPro" id="IPR009057">
    <property type="entry name" value="Homeodomain-like_sf"/>
</dbReference>
<organism evidence="4 5">
    <name type="scientific">Actinomycetospora corticicola</name>
    <dbReference type="NCBI Taxonomy" id="663602"/>
    <lineage>
        <taxon>Bacteria</taxon>
        <taxon>Bacillati</taxon>
        <taxon>Actinomycetota</taxon>
        <taxon>Actinomycetes</taxon>
        <taxon>Pseudonocardiales</taxon>
        <taxon>Pseudonocardiaceae</taxon>
        <taxon>Actinomycetospora</taxon>
    </lineage>
</organism>
<dbReference type="InterPro" id="IPR036271">
    <property type="entry name" value="Tet_transcr_reg_TetR-rel_C_sf"/>
</dbReference>
<evidence type="ECO:0000256" key="2">
    <source>
        <dbReference type="PROSITE-ProRule" id="PRU00335"/>
    </source>
</evidence>
<feature type="DNA-binding region" description="H-T-H motif" evidence="2">
    <location>
        <begin position="30"/>
        <end position="49"/>
    </location>
</feature>
<dbReference type="GO" id="GO:0000976">
    <property type="term" value="F:transcription cis-regulatory region binding"/>
    <property type="evidence" value="ECO:0007669"/>
    <property type="project" value="TreeGrafter"/>
</dbReference>
<evidence type="ECO:0000259" key="3">
    <source>
        <dbReference type="PROSITE" id="PS50977"/>
    </source>
</evidence>
<reference evidence="4 5" key="1">
    <citation type="submission" date="2020-07" db="EMBL/GenBank/DDBJ databases">
        <title>Sequencing the genomes of 1000 actinobacteria strains.</title>
        <authorList>
            <person name="Klenk H.-P."/>
        </authorList>
    </citation>
    <scope>NUCLEOTIDE SEQUENCE [LARGE SCALE GENOMIC DNA]</scope>
    <source>
        <strain evidence="4 5">DSM 45772</strain>
    </source>
</reference>
<dbReference type="Proteomes" id="UP000535890">
    <property type="component" value="Unassembled WGS sequence"/>
</dbReference>
<dbReference type="PROSITE" id="PS50977">
    <property type="entry name" value="HTH_TETR_2"/>
    <property type="match status" value="1"/>
</dbReference>
<dbReference type="PRINTS" id="PR00455">
    <property type="entry name" value="HTHTETR"/>
</dbReference>
<dbReference type="RefSeq" id="WP_179794754.1">
    <property type="nucleotide sequence ID" value="NZ_BAABHP010000014.1"/>
</dbReference>
<evidence type="ECO:0000313" key="4">
    <source>
        <dbReference type="EMBL" id="NYD37172.1"/>
    </source>
</evidence>
<protein>
    <submittedName>
        <fullName evidence="4">AcrR family transcriptional regulator</fullName>
    </submittedName>
</protein>
<feature type="domain" description="HTH tetR-type" evidence="3">
    <location>
        <begin position="7"/>
        <end position="67"/>
    </location>
</feature>
<dbReference type="SUPFAM" id="SSF46689">
    <property type="entry name" value="Homeodomain-like"/>
    <property type="match status" value="1"/>
</dbReference>
<keyword evidence="5" id="KW-1185">Reference proteome</keyword>
<dbReference type="InterPro" id="IPR001647">
    <property type="entry name" value="HTH_TetR"/>
</dbReference>
<dbReference type="GO" id="GO:0003700">
    <property type="term" value="F:DNA-binding transcription factor activity"/>
    <property type="evidence" value="ECO:0007669"/>
    <property type="project" value="TreeGrafter"/>
</dbReference>
<sequence length="193" mass="21337">MPRPPTPGTRERILGTASRLFYAHGVRGVGMNRIITEAGTGKNLLYAHFPTKDDLVAAYLERTRTWRAESARRALDEAGEDPRDQLVAVVADVARIADRPDFRGCAFRNFLAEFPDDEAPAPTAVARAQLAESRATIERLVDRLGVADPADLAEQLWLLVDGLYVQGAYRDRDERRRGAVAAVELARRLVAEA</sequence>
<dbReference type="EMBL" id="JACCBN010000001">
    <property type="protein sequence ID" value="NYD37172.1"/>
    <property type="molecule type" value="Genomic_DNA"/>
</dbReference>
<accession>A0A7Y9DXT6</accession>
<dbReference type="PANTHER" id="PTHR30055:SF200">
    <property type="entry name" value="HTH-TYPE TRANSCRIPTIONAL REPRESSOR BDCR"/>
    <property type="match status" value="1"/>
</dbReference>
<dbReference type="PANTHER" id="PTHR30055">
    <property type="entry name" value="HTH-TYPE TRANSCRIPTIONAL REGULATOR RUTR"/>
    <property type="match status" value="1"/>
</dbReference>
<evidence type="ECO:0000313" key="5">
    <source>
        <dbReference type="Proteomes" id="UP000535890"/>
    </source>
</evidence>
<name>A0A7Y9DXT6_9PSEU</name>
<dbReference type="InterPro" id="IPR050109">
    <property type="entry name" value="HTH-type_TetR-like_transc_reg"/>
</dbReference>
<keyword evidence="1 2" id="KW-0238">DNA-binding</keyword>
<dbReference type="AlphaFoldDB" id="A0A7Y9DXT6"/>
<dbReference type="SUPFAM" id="SSF48498">
    <property type="entry name" value="Tetracyclin repressor-like, C-terminal domain"/>
    <property type="match status" value="1"/>
</dbReference>
<dbReference type="Gene3D" id="1.10.357.10">
    <property type="entry name" value="Tetracycline Repressor, domain 2"/>
    <property type="match status" value="1"/>
</dbReference>
<gene>
    <name evidence="4" type="ORF">BJ983_003274</name>
</gene>
<comment type="caution">
    <text evidence="4">The sequence shown here is derived from an EMBL/GenBank/DDBJ whole genome shotgun (WGS) entry which is preliminary data.</text>
</comment>
<proteinExistence type="predicted"/>
<evidence type="ECO:0000256" key="1">
    <source>
        <dbReference type="ARBA" id="ARBA00023125"/>
    </source>
</evidence>
<dbReference type="Pfam" id="PF00440">
    <property type="entry name" value="TetR_N"/>
    <property type="match status" value="1"/>
</dbReference>